<keyword evidence="2" id="KW-0675">Receptor</keyword>
<organism evidence="2 3">
    <name type="scientific">Microbispora bryophytorum subsp. camponoti</name>
    <dbReference type="NCBI Taxonomy" id="1677852"/>
    <lineage>
        <taxon>Bacteria</taxon>
        <taxon>Bacillati</taxon>
        <taxon>Actinomycetota</taxon>
        <taxon>Actinomycetes</taxon>
        <taxon>Streptosporangiales</taxon>
        <taxon>Streptosporangiaceae</taxon>
        <taxon>Microbispora</taxon>
    </lineage>
</organism>
<evidence type="ECO:0000313" key="3">
    <source>
        <dbReference type="Proteomes" id="UP000653231"/>
    </source>
</evidence>
<accession>A0ABR8L115</accession>
<dbReference type="Proteomes" id="UP000653231">
    <property type="component" value="Unassembled WGS sequence"/>
</dbReference>
<comment type="caution">
    <text evidence="2">The sequence shown here is derived from an EMBL/GenBank/DDBJ whole genome shotgun (WGS) entry which is preliminary data.</text>
</comment>
<evidence type="ECO:0000259" key="1">
    <source>
        <dbReference type="Pfam" id="PF13676"/>
    </source>
</evidence>
<proteinExistence type="predicted"/>
<dbReference type="Gene3D" id="3.40.50.10140">
    <property type="entry name" value="Toll/interleukin-1 receptor homology (TIR) domain"/>
    <property type="match status" value="1"/>
</dbReference>
<protein>
    <submittedName>
        <fullName evidence="2">Toll/interleukin-1 receptor domain-containing protein</fullName>
    </submittedName>
</protein>
<dbReference type="NCBIfam" id="NF040588">
    <property type="entry name" value="FxsC_Nterm"/>
    <property type="match status" value="1"/>
</dbReference>
<dbReference type="Pfam" id="PF13676">
    <property type="entry name" value="TIR_2"/>
    <property type="match status" value="1"/>
</dbReference>
<dbReference type="SUPFAM" id="SSF52200">
    <property type="entry name" value="Toll/Interleukin receptor TIR domain"/>
    <property type="match status" value="1"/>
</dbReference>
<sequence>MQGDTQDAPYFYLSYAHTPRPADDDCENLNLWETKFFDDLCRQITEIASPSRGTKVGFVDMEMGAGSHWRQDLTKALTTCRVFVPLYSRRYFRSTHCGAEWREAIRRLVPHEASRTEGGAIIPVLWVPVPDSEIPQTHQSILAHALGLGQKYFEYGIYGLMKLRRNRADYELAVHNIARQIIDAAGQVKRQEMASHLGDYPKPPTVARQLASWAASAAIEPERDEEWRQALSEIAATGTRREAVLYAAGILYAGLHSRLTWIARQATRPGVACLRWLLRSQFRSRMLTTALLLWAGLDTAADTGLGAAIVVVLTGVAGLELLAKVLRVRFGIRLPDESDRDSPE</sequence>
<keyword evidence="3" id="KW-1185">Reference proteome</keyword>
<dbReference type="InterPro" id="IPR047603">
    <property type="entry name" value="FxsC_N"/>
</dbReference>
<evidence type="ECO:0000313" key="2">
    <source>
        <dbReference type="EMBL" id="MBD3142178.1"/>
    </source>
</evidence>
<gene>
    <name evidence="2" type="ORF">IEQ31_03115</name>
</gene>
<reference evidence="2 3" key="1">
    <citation type="submission" date="2020-09" db="EMBL/GenBank/DDBJ databases">
        <title>Actinomycete isolated from the Camponotus japonicus Mayr.</title>
        <authorList>
            <person name="Gong X."/>
        </authorList>
    </citation>
    <scope>NUCLEOTIDE SEQUENCE [LARGE SCALE GENOMIC DNA]</scope>
    <source>
        <strain evidence="2 3">2C-HV3</strain>
    </source>
</reference>
<dbReference type="EMBL" id="JACXRZ010000003">
    <property type="protein sequence ID" value="MBD3142178.1"/>
    <property type="molecule type" value="Genomic_DNA"/>
</dbReference>
<dbReference type="InterPro" id="IPR035897">
    <property type="entry name" value="Toll_tir_struct_dom_sf"/>
</dbReference>
<dbReference type="InterPro" id="IPR000157">
    <property type="entry name" value="TIR_dom"/>
</dbReference>
<name>A0ABR8L115_9ACTN</name>
<feature type="domain" description="TIR" evidence="1">
    <location>
        <begin position="52"/>
        <end position="135"/>
    </location>
</feature>
<dbReference type="RefSeq" id="WP_191050021.1">
    <property type="nucleotide sequence ID" value="NZ_JACXRZ010000003.1"/>
</dbReference>